<comment type="caution">
    <text evidence="1">The sequence shown here is derived from an EMBL/GenBank/DDBJ whole genome shotgun (WGS) entry which is preliminary data.</text>
</comment>
<keyword evidence="2" id="KW-1185">Reference proteome</keyword>
<protein>
    <submittedName>
        <fullName evidence="1">N-acetylmannosamine kinase</fullName>
        <ecNumber evidence="1">2.7.1.60</ecNumber>
    </submittedName>
</protein>
<name>A0A090T765_9VIBR</name>
<dbReference type="Proteomes" id="UP000029224">
    <property type="component" value="Unassembled WGS sequence"/>
</dbReference>
<evidence type="ECO:0000313" key="2">
    <source>
        <dbReference type="Proteomes" id="UP000029224"/>
    </source>
</evidence>
<keyword evidence="1" id="KW-0808">Transferase</keyword>
<organism evidence="1 2">
    <name type="scientific">Vibrio maritimus</name>
    <dbReference type="NCBI Taxonomy" id="990268"/>
    <lineage>
        <taxon>Bacteria</taxon>
        <taxon>Pseudomonadati</taxon>
        <taxon>Pseudomonadota</taxon>
        <taxon>Gammaproteobacteria</taxon>
        <taxon>Vibrionales</taxon>
        <taxon>Vibrionaceae</taxon>
        <taxon>Vibrio</taxon>
    </lineage>
</organism>
<dbReference type="EMBL" id="BBMT01000008">
    <property type="protein sequence ID" value="GAL35796.1"/>
    <property type="molecule type" value="Genomic_DNA"/>
</dbReference>
<accession>A0A090T765</accession>
<gene>
    <name evidence="1" type="ORF">JCM19240_4731</name>
</gene>
<reference evidence="1 2" key="1">
    <citation type="submission" date="2014-09" db="EMBL/GenBank/DDBJ databases">
        <title>Vibrio maritimus JCM 19240. (C210) whole genome shotgun sequence.</title>
        <authorList>
            <person name="Sawabe T."/>
            <person name="Meirelles P."/>
            <person name="Nakanishi M."/>
            <person name="Sayaka M."/>
            <person name="Hattori M."/>
            <person name="Ohkuma M."/>
        </authorList>
    </citation>
    <scope>NUCLEOTIDE SEQUENCE [LARGE SCALE GENOMIC DNA]</scope>
    <source>
        <strain evidence="1 2">JCM 19240</strain>
    </source>
</reference>
<reference evidence="1 2" key="2">
    <citation type="submission" date="2014-09" db="EMBL/GenBank/DDBJ databases">
        <authorList>
            <consortium name="NBRP consortium"/>
            <person name="Sawabe T."/>
            <person name="Meirelles P."/>
            <person name="Nakanishi M."/>
            <person name="Sayaka M."/>
            <person name="Hattori M."/>
            <person name="Ohkuma M."/>
        </authorList>
    </citation>
    <scope>NUCLEOTIDE SEQUENCE [LARGE SCALE GENOMIC DNA]</scope>
    <source>
        <strain evidence="1 2">JCM 19240</strain>
    </source>
</reference>
<dbReference type="EC" id="2.7.1.60" evidence="1"/>
<proteinExistence type="predicted"/>
<evidence type="ECO:0000313" key="1">
    <source>
        <dbReference type="EMBL" id="GAL35796.1"/>
    </source>
</evidence>
<dbReference type="AlphaFoldDB" id="A0A090T765"/>
<sequence length="88" mass="9386">MSTLAIDIGGTKVALGLVEKGKLIERTQIATPSTIDVREFAKHILSPCSEWLVKAQNIGISTTGWVKPEGITSINRYPAISSAFCAPS</sequence>
<dbReference type="SUPFAM" id="SSF53067">
    <property type="entry name" value="Actin-like ATPase domain"/>
    <property type="match status" value="1"/>
</dbReference>
<dbReference type="Gene3D" id="3.30.420.40">
    <property type="match status" value="1"/>
</dbReference>
<dbReference type="InterPro" id="IPR043129">
    <property type="entry name" value="ATPase_NBD"/>
</dbReference>
<dbReference type="GO" id="GO:0009384">
    <property type="term" value="F:N-acylmannosamine kinase activity"/>
    <property type="evidence" value="ECO:0007669"/>
    <property type="project" value="UniProtKB-EC"/>
</dbReference>
<keyword evidence="1" id="KW-0418">Kinase</keyword>